<evidence type="ECO:0008006" key="13">
    <source>
        <dbReference type="Google" id="ProtNLM"/>
    </source>
</evidence>
<name>A0A4D9D195_9STRA</name>
<feature type="compositionally biased region" description="Pro residues" evidence="8">
    <location>
        <begin position="765"/>
        <end position="778"/>
    </location>
</feature>
<feature type="compositionally biased region" description="Low complexity" evidence="8">
    <location>
        <begin position="859"/>
        <end position="876"/>
    </location>
</feature>
<dbReference type="SMART" id="SM00064">
    <property type="entry name" value="FYVE"/>
    <property type="match status" value="1"/>
</dbReference>
<dbReference type="InterPro" id="IPR035899">
    <property type="entry name" value="DBL_dom_sf"/>
</dbReference>
<sequence length="876" mass="94770">MAIPESILKKRRTQEALLATKLAEKAAAKKKITVNQETNHITEGTVYAHLFNDALLYSARLLPRTFKLRRIINLKEVCGEPRIVDGSGCEVKVTTKHREYRLRFPSVEWVQILQRQIDRCHQESLAATLTPTAPAYQLSSSLSLSDSSRARCPFLNSLQGRARSRREKIVVYMYASEARYLEYLRQALQALVKPLSDAARGIKLTGGDPPPAHDLFQTDTHLLSQLTEGRNHTLRRKQHANALRTADMCVFLKIYPQLEILTGHVTAELEKGLRRALIPPGDGTNPTAVQIQIKSENQDPRSRQSEAEGGPVLCVGGIFLGLKALMSTYNAYAAVWEEVTSVLGRKEFAEFKEAVSGRLLPLTLSQHLHAPFDAMHRYSVQLQALLDETPRQHPDYEPISSAVTLVEATLARMQQTQEDTRMYRRIQRIKASVLAMKGGDDRGKEIWANLISSIVKPEPPGKTLGLWIFCPPRNPSPCIAPPSQKPKAGSLPPARPSTRPNKLSPPSPPTDGSHHPAPMWEQAAEVVSCFICQQAFRTSSLLGPRKRHCRSCGRVMCAACAGYHLPLPRLHPTQKQRVCVRCFRRNGKDSPSEKDVSWRFDQGGQLPGGMNGDFRPHDSATPVSVEASGNEAIPLAAASPPTDAPLDSLATSTLVVEASRTEAPSPEPPCLGMTEGACPRPLPTLSQSQTAVTLTKPPLAPSSVVATLAATMPDRPTPLLPTLAPPKPARRFRPPPCAVAASSPSPPPLPPPSFQGYPDVASWPPSGPMSGPPPPSLPSPSGTAALPPSLLISGTAALPPSLLITPPRFSSTSLSTEGTEGCRREGKNPEFPRDFAGGDKAASRGSEGRREGGRDAWVGPPSGAGASPAGLPSLLP</sequence>
<evidence type="ECO:0000256" key="1">
    <source>
        <dbReference type="ARBA" id="ARBA00004496"/>
    </source>
</evidence>
<evidence type="ECO:0000259" key="9">
    <source>
        <dbReference type="PROSITE" id="PS50010"/>
    </source>
</evidence>
<reference evidence="11 12" key="1">
    <citation type="submission" date="2019-01" db="EMBL/GenBank/DDBJ databases">
        <title>Nuclear Genome Assembly of the Microalgal Biofuel strain Nannochloropsis salina CCMP1776.</title>
        <authorList>
            <person name="Hovde B."/>
        </authorList>
    </citation>
    <scope>NUCLEOTIDE SEQUENCE [LARGE SCALE GENOMIC DNA]</scope>
    <source>
        <strain evidence="11 12">CCMP1776</strain>
    </source>
</reference>
<gene>
    <name evidence="11" type="ORF">NSK_004178</name>
</gene>
<keyword evidence="3" id="KW-0344">Guanine-nucleotide releasing factor</keyword>
<feature type="compositionally biased region" description="Pro residues" evidence="8">
    <location>
        <begin position="744"/>
        <end position="753"/>
    </location>
</feature>
<comment type="caution">
    <text evidence="11">The sequence shown here is derived from an EMBL/GenBank/DDBJ whole genome shotgun (WGS) entry which is preliminary data.</text>
</comment>
<protein>
    <recommendedName>
        <fullName evidence="13">FYVE-type domain-containing protein</fullName>
    </recommendedName>
</protein>
<dbReference type="Proteomes" id="UP000355283">
    <property type="component" value="Unassembled WGS sequence"/>
</dbReference>
<dbReference type="Gene3D" id="3.30.40.10">
    <property type="entry name" value="Zinc/RING finger domain, C3HC4 (zinc finger)"/>
    <property type="match status" value="1"/>
</dbReference>
<dbReference type="AlphaFoldDB" id="A0A4D9D195"/>
<evidence type="ECO:0000256" key="4">
    <source>
        <dbReference type="ARBA" id="ARBA00022723"/>
    </source>
</evidence>
<dbReference type="Pfam" id="PF01363">
    <property type="entry name" value="FYVE"/>
    <property type="match status" value="1"/>
</dbReference>
<comment type="subcellular location">
    <subcellularLocation>
        <location evidence="1">Cytoplasm</location>
    </subcellularLocation>
</comment>
<dbReference type="PROSITE" id="PS50010">
    <property type="entry name" value="DH_2"/>
    <property type="match status" value="1"/>
</dbReference>
<dbReference type="InterPro" id="IPR011011">
    <property type="entry name" value="Znf_FYVE_PHD"/>
</dbReference>
<dbReference type="CDD" id="cd00065">
    <property type="entry name" value="FYVE_like_SF"/>
    <property type="match status" value="1"/>
</dbReference>
<evidence type="ECO:0000256" key="2">
    <source>
        <dbReference type="ARBA" id="ARBA00022490"/>
    </source>
</evidence>
<evidence type="ECO:0000313" key="12">
    <source>
        <dbReference type="Proteomes" id="UP000355283"/>
    </source>
</evidence>
<dbReference type="GO" id="GO:0008270">
    <property type="term" value="F:zinc ion binding"/>
    <property type="evidence" value="ECO:0007669"/>
    <property type="project" value="UniProtKB-KW"/>
</dbReference>
<dbReference type="CDD" id="cd00821">
    <property type="entry name" value="PH"/>
    <property type="match status" value="1"/>
</dbReference>
<dbReference type="InterPro" id="IPR013083">
    <property type="entry name" value="Znf_RING/FYVE/PHD"/>
</dbReference>
<dbReference type="InterPro" id="IPR011993">
    <property type="entry name" value="PH-like_dom_sf"/>
</dbReference>
<feature type="region of interest" description="Disordered" evidence="8">
    <location>
        <begin position="801"/>
        <end position="876"/>
    </location>
</feature>
<dbReference type="PANTHER" id="PTHR12673">
    <property type="entry name" value="FACIOGENITAL DYSPLASIA PROTEIN"/>
    <property type="match status" value="1"/>
</dbReference>
<dbReference type="GO" id="GO:0005737">
    <property type="term" value="C:cytoplasm"/>
    <property type="evidence" value="ECO:0007669"/>
    <property type="project" value="UniProtKB-SubCell"/>
</dbReference>
<evidence type="ECO:0000256" key="3">
    <source>
        <dbReference type="ARBA" id="ARBA00022658"/>
    </source>
</evidence>
<keyword evidence="12" id="KW-1185">Reference proteome</keyword>
<keyword evidence="6" id="KW-0862">Zinc</keyword>
<evidence type="ECO:0000256" key="5">
    <source>
        <dbReference type="ARBA" id="ARBA00022771"/>
    </source>
</evidence>
<keyword evidence="2" id="KW-0963">Cytoplasm</keyword>
<dbReference type="InterPro" id="IPR051092">
    <property type="entry name" value="FYVE_RhoGEF_PH"/>
</dbReference>
<dbReference type="Gene3D" id="1.20.900.10">
    <property type="entry name" value="Dbl homology (DH) domain"/>
    <property type="match status" value="1"/>
</dbReference>
<feature type="compositionally biased region" description="Pro residues" evidence="8">
    <location>
        <begin position="715"/>
        <end position="727"/>
    </location>
</feature>
<dbReference type="PROSITE" id="PS50178">
    <property type="entry name" value="ZF_FYVE"/>
    <property type="match status" value="1"/>
</dbReference>
<feature type="region of interest" description="Disordered" evidence="8">
    <location>
        <begin position="478"/>
        <end position="517"/>
    </location>
</feature>
<feature type="compositionally biased region" description="Low complexity" evidence="8">
    <location>
        <begin position="810"/>
        <end position="819"/>
    </location>
</feature>
<organism evidence="11 12">
    <name type="scientific">Nannochloropsis salina CCMP1776</name>
    <dbReference type="NCBI Taxonomy" id="1027361"/>
    <lineage>
        <taxon>Eukaryota</taxon>
        <taxon>Sar</taxon>
        <taxon>Stramenopiles</taxon>
        <taxon>Ochrophyta</taxon>
        <taxon>Eustigmatophyceae</taxon>
        <taxon>Eustigmatales</taxon>
        <taxon>Monodopsidaceae</taxon>
        <taxon>Microchloropsis</taxon>
        <taxon>Microchloropsis salina</taxon>
    </lineage>
</organism>
<evidence type="ECO:0000256" key="8">
    <source>
        <dbReference type="SAM" id="MobiDB-lite"/>
    </source>
</evidence>
<dbReference type="SUPFAM" id="SSF57903">
    <property type="entry name" value="FYVE/PHD zinc finger"/>
    <property type="match status" value="1"/>
</dbReference>
<evidence type="ECO:0000256" key="6">
    <source>
        <dbReference type="ARBA" id="ARBA00022833"/>
    </source>
</evidence>
<feature type="region of interest" description="Disordered" evidence="8">
    <location>
        <begin position="713"/>
        <end position="788"/>
    </location>
</feature>
<evidence type="ECO:0000313" key="11">
    <source>
        <dbReference type="EMBL" id="TFJ84714.1"/>
    </source>
</evidence>
<feature type="compositionally biased region" description="Low complexity" evidence="8">
    <location>
        <begin position="779"/>
        <end position="788"/>
    </location>
</feature>
<feature type="domain" description="FYVE-type" evidence="10">
    <location>
        <begin position="523"/>
        <end position="587"/>
    </location>
</feature>
<feature type="compositionally biased region" description="Basic and acidic residues" evidence="8">
    <location>
        <begin position="820"/>
        <end position="837"/>
    </location>
</feature>
<accession>A0A4D9D195</accession>
<dbReference type="EMBL" id="SDOX01000018">
    <property type="protein sequence ID" value="TFJ84714.1"/>
    <property type="molecule type" value="Genomic_DNA"/>
</dbReference>
<dbReference type="InterPro" id="IPR000219">
    <property type="entry name" value="DH_dom"/>
</dbReference>
<evidence type="ECO:0000259" key="10">
    <source>
        <dbReference type="PROSITE" id="PS50178"/>
    </source>
</evidence>
<dbReference type="SUPFAM" id="SSF50729">
    <property type="entry name" value="PH domain-like"/>
    <property type="match status" value="1"/>
</dbReference>
<keyword evidence="5 7" id="KW-0863">Zinc-finger</keyword>
<evidence type="ECO:0000256" key="7">
    <source>
        <dbReference type="PROSITE-ProRule" id="PRU00091"/>
    </source>
</evidence>
<keyword evidence="4" id="KW-0479">Metal-binding</keyword>
<dbReference type="Pfam" id="PF00621">
    <property type="entry name" value="RhoGEF"/>
    <property type="match status" value="1"/>
</dbReference>
<proteinExistence type="predicted"/>
<dbReference type="OrthoDB" id="303614at2759"/>
<dbReference type="InterPro" id="IPR017455">
    <property type="entry name" value="Znf_FYVE-rel"/>
</dbReference>
<dbReference type="Gene3D" id="2.30.29.30">
    <property type="entry name" value="Pleckstrin-homology domain (PH domain)/Phosphotyrosine-binding domain (PTB)"/>
    <property type="match status" value="1"/>
</dbReference>
<dbReference type="InterPro" id="IPR000306">
    <property type="entry name" value="Znf_FYVE"/>
</dbReference>
<dbReference type="PANTHER" id="PTHR12673:SF159">
    <property type="entry name" value="LD03170P"/>
    <property type="match status" value="1"/>
</dbReference>
<feature type="domain" description="DH" evidence="9">
    <location>
        <begin position="165"/>
        <end position="416"/>
    </location>
</feature>
<dbReference type="GO" id="GO:0005085">
    <property type="term" value="F:guanyl-nucleotide exchange factor activity"/>
    <property type="evidence" value="ECO:0007669"/>
    <property type="project" value="UniProtKB-KW"/>
</dbReference>
<dbReference type="SUPFAM" id="SSF48065">
    <property type="entry name" value="DBL homology domain (DH-domain)"/>
    <property type="match status" value="1"/>
</dbReference>